<dbReference type="AlphaFoldDB" id="W2GEB3"/>
<name>W2GEB3_PHYNI</name>
<proteinExistence type="predicted"/>
<evidence type="ECO:0000256" key="1">
    <source>
        <dbReference type="SAM" id="MobiDB-lite"/>
    </source>
</evidence>
<evidence type="ECO:0000313" key="2">
    <source>
        <dbReference type="EMBL" id="ETK81398.1"/>
    </source>
</evidence>
<dbReference type="EMBL" id="KI687485">
    <property type="protein sequence ID" value="ETK81398.1"/>
    <property type="molecule type" value="Genomic_DNA"/>
</dbReference>
<sequence length="189" mass="21895">MSTDLEFLDEVVAFLASDSLPATTANGVELVKEQNSTRKSHSVPFIDIESCVDVDQDNKRDSNPYKMKSKRTTQGNDYRPKRYRDRVKNERQELKRVEKELSLKKQELIDAREGRKTTKPTDLALSTPFWQEMATRQREEREQAEMEQKRLVAAVQSQASYIENFCAIQHERPSISRAGRDAKQVDDDK</sequence>
<gene>
    <name evidence="2" type="ORF">L915_13103</name>
</gene>
<feature type="region of interest" description="Disordered" evidence="1">
    <location>
        <begin position="56"/>
        <end position="91"/>
    </location>
</feature>
<organism evidence="2">
    <name type="scientific">Phytophthora nicotianae</name>
    <name type="common">Potato buckeye rot agent</name>
    <name type="synonym">Phytophthora parasitica</name>
    <dbReference type="NCBI Taxonomy" id="4792"/>
    <lineage>
        <taxon>Eukaryota</taxon>
        <taxon>Sar</taxon>
        <taxon>Stramenopiles</taxon>
        <taxon>Oomycota</taxon>
        <taxon>Peronosporomycetes</taxon>
        <taxon>Peronosporales</taxon>
        <taxon>Peronosporaceae</taxon>
        <taxon>Phytophthora</taxon>
    </lineage>
</organism>
<accession>W2GEB3</accession>
<protein>
    <submittedName>
        <fullName evidence="2">Uncharacterized protein</fullName>
    </submittedName>
</protein>
<reference evidence="2" key="1">
    <citation type="submission" date="2013-11" db="EMBL/GenBank/DDBJ databases">
        <title>The Genome Sequence of Phytophthora parasitica CJ02B3.</title>
        <authorList>
            <consortium name="The Broad Institute Genomics Platform"/>
            <person name="Russ C."/>
            <person name="Tyler B."/>
            <person name="Panabieres F."/>
            <person name="Shan W."/>
            <person name="Tripathy S."/>
            <person name="Grunwald N."/>
            <person name="Machado M."/>
            <person name="Johnson C.S."/>
            <person name="Arredondo F."/>
            <person name="Hong C."/>
            <person name="Coffey M."/>
            <person name="Young S.K."/>
            <person name="Zeng Q."/>
            <person name="Gargeya S."/>
            <person name="Fitzgerald M."/>
            <person name="Abouelleil A."/>
            <person name="Alvarado L."/>
            <person name="Chapman S.B."/>
            <person name="Gainer-Dewar J."/>
            <person name="Goldberg J."/>
            <person name="Griggs A."/>
            <person name="Gujja S."/>
            <person name="Hansen M."/>
            <person name="Howarth C."/>
            <person name="Imamovic A."/>
            <person name="Ireland A."/>
            <person name="Larimer J."/>
            <person name="McCowan C."/>
            <person name="Murphy C."/>
            <person name="Pearson M."/>
            <person name="Poon T.W."/>
            <person name="Priest M."/>
            <person name="Roberts A."/>
            <person name="Saif S."/>
            <person name="Shea T."/>
            <person name="Sykes S."/>
            <person name="Wortman J."/>
            <person name="Nusbaum C."/>
            <person name="Birren B."/>
        </authorList>
    </citation>
    <scope>NUCLEOTIDE SEQUENCE [LARGE SCALE GENOMIC DNA]</scope>
    <source>
        <strain evidence="2">CJ02B3</strain>
    </source>
</reference>
<dbReference type="VEuPathDB" id="FungiDB:PPTG_03416"/>
<dbReference type="Proteomes" id="UP000053236">
    <property type="component" value="Unassembled WGS sequence"/>
</dbReference>